<dbReference type="InterPro" id="IPR017853">
    <property type="entry name" value="GH"/>
</dbReference>
<evidence type="ECO:0000256" key="3">
    <source>
        <dbReference type="PROSITE-ProRule" id="PRU01100"/>
    </source>
</evidence>
<evidence type="ECO:0000256" key="2">
    <source>
        <dbReference type="ARBA" id="ARBA00023295"/>
    </source>
</evidence>
<sequence length="306" mass="32246">MTDGTPRVGIYLGTAAIPAVDAFASWLGRGQLDATDYTDPADAESDQADANGAAWTPVMSDRWGGWAAAAPDADNRRFILGLPLTPKPDGSLAEVAAGLHDGLFDATAAALVAHGLTDTVVRLGYEPNNPGIGPWHGTTDPAVYRAAFRRAVFVLRSVTGGRFTVELDQAVGPAGAATSFDVLYPGDDVVDIVGLNIYDVWWGTTASPAERWTYIHDRPMGIADFLAFAGHLGKPLAFPEWGLYRPGDPYHGGGDNPDFITRMADLFTSSNAVFQSYFAADWGGGTLDDFPTGKAAYRAAFGAAGG</sequence>
<feature type="active site" description="Nucleophile" evidence="3">
    <location>
        <position position="240"/>
    </location>
</feature>
<proteinExistence type="inferred from homology"/>
<evidence type="ECO:0000313" key="5">
    <source>
        <dbReference type="EMBL" id="GAA4965812.1"/>
    </source>
</evidence>
<name>A0ABP9HAP6_9ACTN</name>
<accession>A0ABP9HAP6</accession>
<dbReference type="InterPro" id="IPR022790">
    <property type="entry name" value="GH26_dom"/>
</dbReference>
<dbReference type="EMBL" id="BAABHS010000010">
    <property type="protein sequence ID" value="GAA4965812.1"/>
    <property type="molecule type" value="Genomic_DNA"/>
</dbReference>
<dbReference type="PROSITE" id="PS51764">
    <property type="entry name" value="GH26"/>
    <property type="match status" value="1"/>
</dbReference>
<feature type="active site" description="Proton donor" evidence="3">
    <location>
        <position position="126"/>
    </location>
</feature>
<evidence type="ECO:0000256" key="1">
    <source>
        <dbReference type="ARBA" id="ARBA00022801"/>
    </source>
</evidence>
<keyword evidence="2 3" id="KW-0326">Glycosidase</keyword>
<keyword evidence="6" id="KW-1185">Reference proteome</keyword>
<comment type="caution">
    <text evidence="5">The sequence shown here is derived from an EMBL/GenBank/DDBJ whole genome shotgun (WGS) entry which is preliminary data.</text>
</comment>
<dbReference type="Gene3D" id="3.20.20.80">
    <property type="entry name" value="Glycosidases"/>
    <property type="match status" value="1"/>
</dbReference>
<feature type="domain" description="GH26" evidence="4">
    <location>
        <begin position="1"/>
        <end position="306"/>
    </location>
</feature>
<dbReference type="SUPFAM" id="SSF51445">
    <property type="entry name" value="(Trans)glycosidases"/>
    <property type="match status" value="1"/>
</dbReference>
<reference evidence="6" key="1">
    <citation type="journal article" date="2019" name="Int. J. Syst. Evol. Microbiol.">
        <title>The Global Catalogue of Microorganisms (GCM) 10K type strain sequencing project: providing services to taxonomists for standard genome sequencing and annotation.</title>
        <authorList>
            <consortium name="The Broad Institute Genomics Platform"/>
            <consortium name="The Broad Institute Genome Sequencing Center for Infectious Disease"/>
            <person name="Wu L."/>
            <person name="Ma J."/>
        </authorList>
    </citation>
    <scope>NUCLEOTIDE SEQUENCE [LARGE SCALE GENOMIC DNA]</scope>
    <source>
        <strain evidence="6">JCM 17986</strain>
    </source>
</reference>
<dbReference type="Proteomes" id="UP001500466">
    <property type="component" value="Unassembled WGS sequence"/>
</dbReference>
<dbReference type="RefSeq" id="WP_345676216.1">
    <property type="nucleotide sequence ID" value="NZ_BAABHS010000010.1"/>
</dbReference>
<evidence type="ECO:0000313" key="6">
    <source>
        <dbReference type="Proteomes" id="UP001500466"/>
    </source>
</evidence>
<protein>
    <recommendedName>
        <fullName evidence="4">GH26 domain-containing protein</fullName>
    </recommendedName>
</protein>
<organism evidence="5 6">
    <name type="scientific">Yinghuangia aomiensis</name>
    <dbReference type="NCBI Taxonomy" id="676205"/>
    <lineage>
        <taxon>Bacteria</taxon>
        <taxon>Bacillati</taxon>
        <taxon>Actinomycetota</taxon>
        <taxon>Actinomycetes</taxon>
        <taxon>Kitasatosporales</taxon>
        <taxon>Streptomycetaceae</taxon>
        <taxon>Yinghuangia</taxon>
    </lineage>
</organism>
<comment type="similarity">
    <text evidence="3">Belongs to the glycosyl hydrolase 26 family.</text>
</comment>
<evidence type="ECO:0000259" key="4">
    <source>
        <dbReference type="PROSITE" id="PS51764"/>
    </source>
</evidence>
<gene>
    <name evidence="5" type="ORF">GCM10023205_32790</name>
</gene>
<keyword evidence="1 3" id="KW-0378">Hydrolase</keyword>